<protein>
    <submittedName>
        <fullName evidence="1">Uncharacterized protein</fullName>
    </submittedName>
</protein>
<sequence>MKLTRGAYRTFLDAAFGGTGTPNWWRIGKDMDEMSVELNPDVSSTKNIWDETSVQDNGYEPSIDADPYYANPEDAIYPKLLDIAMNRLKGDACKTKILEVVVEDTEATAHKAWTEDVVVKVSSYGGDTAGFGMPFTVTFDGNRVEGTVSITDGKPVFTAGTASGALT</sequence>
<proteinExistence type="predicted"/>
<evidence type="ECO:0000313" key="1">
    <source>
        <dbReference type="EMBL" id="XCD05132.1"/>
    </source>
</evidence>
<accession>A0AAU8AYP9</accession>
<dbReference type="EMBL" id="PP511522">
    <property type="protein sequence ID" value="XCD05132.1"/>
    <property type="molecule type" value="Genomic_DNA"/>
</dbReference>
<name>A0AAU8AYP9_9CAUD</name>
<reference evidence="1" key="1">
    <citation type="submission" date="2024-03" db="EMBL/GenBank/DDBJ databases">
        <title>Diverse circular DNA viruses in blood, oral, and fecal samples of captive lemurs.</title>
        <authorList>
            <person name="Paietta E.N."/>
            <person name="Kraberger S."/>
            <person name="Lund M.C."/>
            <person name="Custer J.M."/>
            <person name="Vargas K.M."/>
            <person name="Ehmke E.E."/>
            <person name="Yoder A.D."/>
            <person name="Varsani A."/>
        </authorList>
    </citation>
    <scope>NUCLEOTIDE SEQUENCE</scope>
    <source>
        <strain evidence="1">Duke_24FS_4</strain>
    </source>
</reference>
<organism evidence="1">
    <name type="scientific">Dulem virus 35</name>
    <dbReference type="NCBI Taxonomy" id="3145753"/>
    <lineage>
        <taxon>Viruses</taxon>
        <taxon>Duplodnaviria</taxon>
        <taxon>Heunggongvirae</taxon>
        <taxon>Uroviricota</taxon>
        <taxon>Caudoviricetes</taxon>
    </lineage>
</organism>